<accession>A0ABW4GEN1</accession>
<organism evidence="1 2">
    <name type="scientific">Nonomuraea guangzhouensis</name>
    <dbReference type="NCBI Taxonomy" id="1291555"/>
    <lineage>
        <taxon>Bacteria</taxon>
        <taxon>Bacillati</taxon>
        <taxon>Actinomycetota</taxon>
        <taxon>Actinomycetes</taxon>
        <taxon>Streptosporangiales</taxon>
        <taxon>Streptosporangiaceae</taxon>
        <taxon>Nonomuraea</taxon>
    </lineage>
</organism>
<evidence type="ECO:0000313" key="2">
    <source>
        <dbReference type="Proteomes" id="UP001597097"/>
    </source>
</evidence>
<sequence>MIAVARVFDGVRNGVPYFEPGHPLVESPRERERLAAYLEAGLPILGTTGLDVDRVEPERGEVVPLSFRTDGTYVWTDTVTYYLRAHHLRPDPELCAHIAAGGYVCPEVGPDQAARVLQEFYRFSAEPG</sequence>
<keyword evidence="2" id="KW-1185">Reference proteome</keyword>
<evidence type="ECO:0000313" key="1">
    <source>
        <dbReference type="EMBL" id="MFD1540919.1"/>
    </source>
</evidence>
<proteinExistence type="predicted"/>
<protein>
    <submittedName>
        <fullName evidence="1">Uncharacterized protein</fullName>
    </submittedName>
</protein>
<dbReference type="Proteomes" id="UP001597097">
    <property type="component" value="Unassembled WGS sequence"/>
</dbReference>
<name>A0ABW4GEN1_9ACTN</name>
<gene>
    <name evidence="1" type="ORF">ACFSJ0_27945</name>
</gene>
<dbReference type="RefSeq" id="WP_219532360.1">
    <property type="nucleotide sequence ID" value="NZ_JAHKRM010000014.1"/>
</dbReference>
<comment type="caution">
    <text evidence="1">The sequence shown here is derived from an EMBL/GenBank/DDBJ whole genome shotgun (WGS) entry which is preliminary data.</text>
</comment>
<reference evidence="2" key="1">
    <citation type="journal article" date="2019" name="Int. J. Syst. Evol. Microbiol.">
        <title>The Global Catalogue of Microorganisms (GCM) 10K type strain sequencing project: providing services to taxonomists for standard genome sequencing and annotation.</title>
        <authorList>
            <consortium name="The Broad Institute Genomics Platform"/>
            <consortium name="The Broad Institute Genome Sequencing Center for Infectious Disease"/>
            <person name="Wu L."/>
            <person name="Ma J."/>
        </authorList>
    </citation>
    <scope>NUCLEOTIDE SEQUENCE [LARGE SCALE GENOMIC DNA]</scope>
    <source>
        <strain evidence="2">CGMCC 1.15399</strain>
    </source>
</reference>
<dbReference type="EMBL" id="JBHUCM010000020">
    <property type="protein sequence ID" value="MFD1540919.1"/>
    <property type="molecule type" value="Genomic_DNA"/>
</dbReference>